<dbReference type="InterPro" id="IPR007969">
    <property type="entry name" value="DUF732"/>
</dbReference>
<proteinExistence type="predicted"/>
<gene>
    <name evidence="2" type="ORF">A5771_05225</name>
</gene>
<dbReference type="AlphaFoldDB" id="A0A1A2ERL7"/>
<evidence type="ECO:0000259" key="1">
    <source>
        <dbReference type="Pfam" id="PF05305"/>
    </source>
</evidence>
<dbReference type="OrthoDB" id="4729208at2"/>
<organism evidence="2 3">
    <name type="scientific">Mycolicibacter sinensis (strain JDM601)</name>
    <name type="common">Mycobacterium sinense</name>
    <dbReference type="NCBI Taxonomy" id="875328"/>
    <lineage>
        <taxon>Bacteria</taxon>
        <taxon>Bacillati</taxon>
        <taxon>Actinomycetota</taxon>
        <taxon>Actinomycetes</taxon>
        <taxon>Mycobacteriales</taxon>
        <taxon>Mycobacteriaceae</taxon>
        <taxon>Mycolicibacter</taxon>
    </lineage>
</organism>
<dbReference type="Proteomes" id="UP000093985">
    <property type="component" value="Unassembled WGS sequence"/>
</dbReference>
<feature type="domain" description="DUF732" evidence="1">
    <location>
        <begin position="17"/>
        <end position="88"/>
    </location>
</feature>
<evidence type="ECO:0000313" key="2">
    <source>
        <dbReference type="EMBL" id="OBG07742.1"/>
    </source>
</evidence>
<accession>A0A1A2ERL7</accession>
<evidence type="ECO:0000313" key="3">
    <source>
        <dbReference type="Proteomes" id="UP000093985"/>
    </source>
</evidence>
<comment type="caution">
    <text evidence="2">The sequence shown here is derived from an EMBL/GenBank/DDBJ whole genome shotgun (WGS) entry which is preliminary data.</text>
</comment>
<name>A0A1A2ERL7_MYCSD</name>
<dbReference type="Pfam" id="PF05305">
    <property type="entry name" value="DUF732"/>
    <property type="match status" value="1"/>
</dbReference>
<dbReference type="EMBL" id="LZIN01000036">
    <property type="protein sequence ID" value="OBG07742.1"/>
    <property type="molecule type" value="Genomic_DNA"/>
</dbReference>
<reference evidence="3" key="1">
    <citation type="submission" date="2016-06" db="EMBL/GenBank/DDBJ databases">
        <authorList>
            <person name="Sutton G."/>
            <person name="Brinkac L."/>
            <person name="Sanka R."/>
            <person name="Adams M."/>
            <person name="Lau E."/>
            <person name="Mehaffy C."/>
            <person name="Tameris M."/>
            <person name="Hatherill M."/>
            <person name="Hanekom W."/>
            <person name="Mahomed H."/>
            <person name="Mcshane H."/>
        </authorList>
    </citation>
    <scope>NUCLEOTIDE SEQUENCE [LARGE SCALE GENOMIC DNA]</scope>
    <source>
        <strain evidence="3">852014-51077_SCH5608930-a</strain>
    </source>
</reference>
<sequence length="111" mass="12146">MLSFSVIDAPATRAWDETAYLLNVFIRPGYNFGNADEALGYGYGICHKIEQGGSYALLVAGVKADFQTVDEFQSSYLISQAANELCPNLIWQLRNSAANYTPASSLEVFHG</sequence>
<protein>
    <recommendedName>
        <fullName evidence="1">DUF732 domain-containing protein</fullName>
    </recommendedName>
</protein>